<protein>
    <submittedName>
        <fullName evidence="2">Uncharacterized protein</fullName>
    </submittedName>
</protein>
<feature type="compositionally biased region" description="Polar residues" evidence="1">
    <location>
        <begin position="7"/>
        <end position="16"/>
    </location>
</feature>
<reference evidence="2" key="1">
    <citation type="submission" date="2013-12" db="EMBL/GenBank/DDBJ databases">
        <title>The Genome Sequence of Aphanomyces invadans NJM9701.</title>
        <authorList>
            <consortium name="The Broad Institute Genomics Platform"/>
            <person name="Russ C."/>
            <person name="Tyler B."/>
            <person name="van West P."/>
            <person name="Dieguez-Uribeondo J."/>
            <person name="Young S.K."/>
            <person name="Zeng Q."/>
            <person name="Gargeya S."/>
            <person name="Fitzgerald M."/>
            <person name="Abouelleil A."/>
            <person name="Alvarado L."/>
            <person name="Chapman S.B."/>
            <person name="Gainer-Dewar J."/>
            <person name="Goldberg J."/>
            <person name="Griggs A."/>
            <person name="Gujja S."/>
            <person name="Hansen M."/>
            <person name="Howarth C."/>
            <person name="Imamovic A."/>
            <person name="Ireland A."/>
            <person name="Larimer J."/>
            <person name="McCowan C."/>
            <person name="Murphy C."/>
            <person name="Pearson M."/>
            <person name="Poon T.W."/>
            <person name="Priest M."/>
            <person name="Roberts A."/>
            <person name="Saif S."/>
            <person name="Shea T."/>
            <person name="Sykes S."/>
            <person name="Wortman J."/>
            <person name="Nusbaum C."/>
            <person name="Birren B."/>
        </authorList>
    </citation>
    <scope>NUCLEOTIDE SEQUENCE [LARGE SCALE GENOMIC DNA]</scope>
    <source>
        <strain evidence="2">NJM9701</strain>
    </source>
</reference>
<organism evidence="2">
    <name type="scientific">Aphanomyces invadans</name>
    <dbReference type="NCBI Taxonomy" id="157072"/>
    <lineage>
        <taxon>Eukaryota</taxon>
        <taxon>Sar</taxon>
        <taxon>Stramenopiles</taxon>
        <taxon>Oomycota</taxon>
        <taxon>Saprolegniomycetes</taxon>
        <taxon>Saprolegniales</taxon>
        <taxon>Verrucalvaceae</taxon>
        <taxon>Aphanomyces</taxon>
    </lineage>
</organism>
<sequence>MRPPTHPNLSTPTTHANGRLKAVHERELDGKSLVTTWNRATKDDEGTHETICSEGVASAEEFEGLWKDTPFAKAQKAGEPLPASDNTKTLPKEDNPAIEPATQQDATMS</sequence>
<feature type="region of interest" description="Disordered" evidence="1">
    <location>
        <begin position="1"/>
        <end position="27"/>
    </location>
</feature>
<dbReference type="OrthoDB" id="59943at2759"/>
<evidence type="ECO:0000256" key="1">
    <source>
        <dbReference type="SAM" id="MobiDB-lite"/>
    </source>
</evidence>
<dbReference type="EMBL" id="KI914183">
    <property type="protein sequence ID" value="ETV89933.1"/>
    <property type="molecule type" value="Genomic_DNA"/>
</dbReference>
<evidence type="ECO:0000313" key="2">
    <source>
        <dbReference type="EMBL" id="ETV89933.1"/>
    </source>
</evidence>
<name>A0A024T7S9_9STRA</name>
<feature type="region of interest" description="Disordered" evidence="1">
    <location>
        <begin position="70"/>
        <end position="109"/>
    </location>
</feature>
<dbReference type="VEuPathDB" id="FungiDB:H310_15226"/>
<proteinExistence type="predicted"/>
<gene>
    <name evidence="2" type="ORF">H310_15226</name>
</gene>
<dbReference type="RefSeq" id="XP_008881436.1">
    <property type="nucleotide sequence ID" value="XM_008883214.1"/>
</dbReference>
<accession>A0A024T7S9</accession>
<dbReference type="AlphaFoldDB" id="A0A024T7S9"/>
<dbReference type="GeneID" id="20092276"/>